<evidence type="ECO:0000313" key="7">
    <source>
        <dbReference type="Proteomes" id="UP001288320"/>
    </source>
</evidence>
<dbReference type="RefSeq" id="WP_087070584.1">
    <property type="nucleotide sequence ID" value="NZ_CAUPFC010000014.1"/>
</dbReference>
<dbReference type="GO" id="GO:0005524">
    <property type="term" value="F:ATP binding"/>
    <property type="evidence" value="ECO:0007669"/>
    <property type="project" value="UniProtKB-KW"/>
</dbReference>
<feature type="domain" description="ABC transporter" evidence="5">
    <location>
        <begin position="9"/>
        <end position="241"/>
    </location>
</feature>
<sequence>MGSATTLACQIDHLSVAYQDTIAVSDVSLRVSPGQVVALLGPNGAGKSTVMKAALRLVPALAGEVTFFGEPLPRVRSRIAYVPQTATVDWDFPTTVGDVVLMGTYAQLGWLRRPGVRQREAAAAAMERLGISNLAHRHINELSGGQQQRTFVARALAQHAELYLMDEPFAGIDITSQQAIMTLLRELVDEGKTVMIVHHDLQTVPDFCDSVVLLSSGKLVASGSVEEAFTAENIARAYGLSIALERK</sequence>
<evidence type="ECO:0000259" key="5">
    <source>
        <dbReference type="PROSITE" id="PS50893"/>
    </source>
</evidence>
<comment type="caution">
    <text evidence="6">The sequence shown here is derived from an EMBL/GenBank/DDBJ whole genome shotgun (WGS) entry which is preliminary data.</text>
</comment>
<dbReference type="PROSITE" id="PS50893">
    <property type="entry name" value="ABC_TRANSPORTER_2"/>
    <property type="match status" value="1"/>
</dbReference>
<evidence type="ECO:0000256" key="2">
    <source>
        <dbReference type="ARBA" id="ARBA00022448"/>
    </source>
</evidence>
<evidence type="ECO:0000256" key="4">
    <source>
        <dbReference type="ARBA" id="ARBA00022840"/>
    </source>
</evidence>
<evidence type="ECO:0000256" key="3">
    <source>
        <dbReference type="ARBA" id="ARBA00022741"/>
    </source>
</evidence>
<dbReference type="FunFam" id="3.40.50.300:FF:000134">
    <property type="entry name" value="Iron-enterobactin ABC transporter ATP-binding protein"/>
    <property type="match status" value="1"/>
</dbReference>
<keyword evidence="3" id="KW-0547">Nucleotide-binding</keyword>
<dbReference type="InterPro" id="IPR003439">
    <property type="entry name" value="ABC_transporter-like_ATP-bd"/>
</dbReference>
<accession>A0AAW9HMK0</accession>
<keyword evidence="2" id="KW-0813">Transport</keyword>
<proteinExistence type="inferred from homology"/>
<dbReference type="InterPro" id="IPR050153">
    <property type="entry name" value="Metal_Ion_Import_ABC"/>
</dbReference>
<dbReference type="PANTHER" id="PTHR42734:SF5">
    <property type="entry name" value="IRON TRANSPORT SYSTEM ATP-BINDING PROTEIN HI_0361-RELATED"/>
    <property type="match status" value="1"/>
</dbReference>
<evidence type="ECO:0000313" key="6">
    <source>
        <dbReference type="EMBL" id="MDY5141530.1"/>
    </source>
</evidence>
<dbReference type="SMART" id="SM00382">
    <property type="entry name" value="AAA"/>
    <property type="match status" value="1"/>
</dbReference>
<dbReference type="Pfam" id="PF00005">
    <property type="entry name" value="ABC_tran"/>
    <property type="match status" value="1"/>
</dbReference>
<dbReference type="InterPro" id="IPR003593">
    <property type="entry name" value="AAA+_ATPase"/>
</dbReference>
<name>A0AAW9HMK0_9ACTO</name>
<dbReference type="EMBL" id="JAWNFV010000034">
    <property type="protein sequence ID" value="MDY5141530.1"/>
    <property type="molecule type" value="Genomic_DNA"/>
</dbReference>
<comment type="similarity">
    <text evidence="1">Belongs to the ABC transporter superfamily.</text>
</comment>
<dbReference type="PANTHER" id="PTHR42734">
    <property type="entry name" value="METAL TRANSPORT SYSTEM ATP-BINDING PROTEIN TM_0124-RELATED"/>
    <property type="match status" value="1"/>
</dbReference>
<keyword evidence="4 6" id="KW-0067">ATP-binding</keyword>
<reference evidence="6" key="1">
    <citation type="submission" date="2023-10" db="EMBL/GenBank/DDBJ databases">
        <title>Whole Genome based description of the genera Actinobaculum and Actinotignum reveals a complex phylogenetic relationship within the species included in the genus Actinotignum.</title>
        <authorList>
            <person name="Jensen C.S."/>
            <person name="Dargis R."/>
            <person name="Kemp M."/>
            <person name="Christensen J.J."/>
        </authorList>
    </citation>
    <scope>NUCLEOTIDE SEQUENCE</scope>
    <source>
        <strain evidence="6">SLA_B245</strain>
    </source>
</reference>
<gene>
    <name evidence="6" type="ORF">R6G74_09450</name>
</gene>
<dbReference type="InterPro" id="IPR027417">
    <property type="entry name" value="P-loop_NTPase"/>
</dbReference>
<dbReference type="Proteomes" id="UP001288320">
    <property type="component" value="Unassembled WGS sequence"/>
</dbReference>
<dbReference type="AlphaFoldDB" id="A0AAW9HMK0"/>
<protein>
    <submittedName>
        <fullName evidence="6">Metal ABC transporter ATP-binding protein</fullName>
    </submittedName>
</protein>
<dbReference type="CDD" id="cd03235">
    <property type="entry name" value="ABC_Metallic_Cations"/>
    <property type="match status" value="1"/>
</dbReference>
<dbReference type="Gene3D" id="3.40.50.300">
    <property type="entry name" value="P-loop containing nucleotide triphosphate hydrolases"/>
    <property type="match status" value="1"/>
</dbReference>
<evidence type="ECO:0000256" key="1">
    <source>
        <dbReference type="ARBA" id="ARBA00005417"/>
    </source>
</evidence>
<dbReference type="GO" id="GO:0016887">
    <property type="term" value="F:ATP hydrolysis activity"/>
    <property type="evidence" value="ECO:0007669"/>
    <property type="project" value="InterPro"/>
</dbReference>
<dbReference type="SUPFAM" id="SSF52540">
    <property type="entry name" value="P-loop containing nucleoside triphosphate hydrolases"/>
    <property type="match status" value="1"/>
</dbReference>
<organism evidence="6 7">
    <name type="scientific">Actinotignum timonense</name>
    <dbReference type="NCBI Taxonomy" id="1870995"/>
    <lineage>
        <taxon>Bacteria</taxon>
        <taxon>Bacillati</taxon>
        <taxon>Actinomycetota</taxon>
        <taxon>Actinomycetes</taxon>
        <taxon>Actinomycetales</taxon>
        <taxon>Actinomycetaceae</taxon>
        <taxon>Actinotignum</taxon>
    </lineage>
</organism>
<dbReference type="GeneID" id="92814472"/>